<keyword evidence="1" id="KW-0479">Metal-binding</keyword>
<reference evidence="3" key="1">
    <citation type="submission" date="2020-08" db="EMBL/GenBank/DDBJ databases">
        <title>Plant Genome Project.</title>
        <authorList>
            <person name="Zhang R.-G."/>
        </authorList>
    </citation>
    <scope>NUCLEOTIDE SEQUENCE</scope>
    <source>
        <strain evidence="3">WSP0</strain>
        <tissue evidence="3">Leaf</tissue>
    </source>
</reference>
<keyword evidence="1" id="KW-0862">Zinc</keyword>
<protein>
    <recommendedName>
        <fullName evidence="1">Protein FAR1-RELATED SEQUENCE</fullName>
    </recommendedName>
</protein>
<dbReference type="InterPro" id="IPR031052">
    <property type="entry name" value="FHY3/FAR1"/>
</dbReference>
<dbReference type="PANTHER" id="PTHR31669:SF283">
    <property type="entry name" value="PROTEIN FAR1-RELATED SEQUENCE"/>
    <property type="match status" value="1"/>
</dbReference>
<dbReference type="PANTHER" id="PTHR31669">
    <property type="entry name" value="PROTEIN FAR1-RELATED SEQUENCE 10-RELATED"/>
    <property type="match status" value="1"/>
</dbReference>
<sequence length="106" mass="12654">MEFDTSNEAYLYYSRYDKENGFAVAKRTSQKGRDAGKARVRTSNPIKPRPQTKIVCHACFHISLFMDGKWRLNRVFLECNHEQSSEKCRFYRSNRVLDEHVKRKLY</sequence>
<keyword evidence="1" id="KW-0863">Zinc-finger</keyword>
<dbReference type="Proteomes" id="UP000823749">
    <property type="component" value="Chromosome 5"/>
</dbReference>
<evidence type="ECO:0000313" key="3">
    <source>
        <dbReference type="EMBL" id="KAG5548582.1"/>
    </source>
</evidence>
<dbReference type="EMBL" id="JACTNZ010000005">
    <property type="protein sequence ID" value="KAG5548582.1"/>
    <property type="molecule type" value="Genomic_DNA"/>
</dbReference>
<comment type="caution">
    <text evidence="3">The sequence shown here is derived from an EMBL/GenBank/DDBJ whole genome shotgun (WGS) entry which is preliminary data.</text>
</comment>
<keyword evidence="1" id="KW-0539">Nucleus</keyword>
<dbReference type="AlphaFoldDB" id="A0AAV6K8A9"/>
<name>A0AAV6K8A9_9ERIC</name>
<dbReference type="GO" id="GO:0006355">
    <property type="term" value="P:regulation of DNA-templated transcription"/>
    <property type="evidence" value="ECO:0007669"/>
    <property type="project" value="UniProtKB-UniRule"/>
</dbReference>
<comment type="subcellular location">
    <subcellularLocation>
        <location evidence="1">Nucleus</location>
    </subcellularLocation>
</comment>
<proteinExistence type="inferred from homology"/>
<dbReference type="GO" id="GO:0008270">
    <property type="term" value="F:zinc ion binding"/>
    <property type="evidence" value="ECO:0007669"/>
    <property type="project" value="UniProtKB-UniRule"/>
</dbReference>
<gene>
    <name evidence="3" type="ORF">RHGRI_014066</name>
</gene>
<dbReference type="GO" id="GO:0005634">
    <property type="term" value="C:nucleus"/>
    <property type="evidence" value="ECO:0007669"/>
    <property type="project" value="UniProtKB-SubCell"/>
</dbReference>
<feature type="region of interest" description="Disordered" evidence="2">
    <location>
        <begin position="27"/>
        <end position="46"/>
    </location>
</feature>
<accession>A0AAV6K8A9</accession>
<comment type="similarity">
    <text evidence="1">Belongs to the FHY3/FAR1 family.</text>
</comment>
<organism evidence="3 4">
    <name type="scientific">Rhododendron griersonianum</name>
    <dbReference type="NCBI Taxonomy" id="479676"/>
    <lineage>
        <taxon>Eukaryota</taxon>
        <taxon>Viridiplantae</taxon>
        <taxon>Streptophyta</taxon>
        <taxon>Embryophyta</taxon>
        <taxon>Tracheophyta</taxon>
        <taxon>Spermatophyta</taxon>
        <taxon>Magnoliopsida</taxon>
        <taxon>eudicotyledons</taxon>
        <taxon>Gunneridae</taxon>
        <taxon>Pentapetalae</taxon>
        <taxon>asterids</taxon>
        <taxon>Ericales</taxon>
        <taxon>Ericaceae</taxon>
        <taxon>Ericoideae</taxon>
        <taxon>Rhodoreae</taxon>
        <taxon>Rhododendron</taxon>
    </lineage>
</organism>
<evidence type="ECO:0000313" key="4">
    <source>
        <dbReference type="Proteomes" id="UP000823749"/>
    </source>
</evidence>
<comment type="function">
    <text evidence="1">Putative transcription activator involved in regulating light control of development.</text>
</comment>
<evidence type="ECO:0000256" key="1">
    <source>
        <dbReference type="RuleBase" id="RU367018"/>
    </source>
</evidence>
<keyword evidence="4" id="KW-1185">Reference proteome</keyword>
<evidence type="ECO:0000256" key="2">
    <source>
        <dbReference type="SAM" id="MobiDB-lite"/>
    </source>
</evidence>